<dbReference type="SUPFAM" id="SSF88946">
    <property type="entry name" value="Sigma2 domain of RNA polymerase sigma factors"/>
    <property type="match status" value="1"/>
</dbReference>
<evidence type="ECO:0000256" key="3">
    <source>
        <dbReference type="ARBA" id="ARBA00023015"/>
    </source>
</evidence>
<evidence type="ECO:0000313" key="9">
    <source>
        <dbReference type="Proteomes" id="UP000575985"/>
    </source>
</evidence>
<dbReference type="PANTHER" id="PTHR30173">
    <property type="entry name" value="SIGMA 19 FACTOR"/>
    <property type="match status" value="1"/>
</dbReference>
<dbReference type="NCBIfam" id="NF007214">
    <property type="entry name" value="PRK09636.1"/>
    <property type="match status" value="1"/>
</dbReference>
<reference evidence="8 9" key="1">
    <citation type="submission" date="2020-07" db="EMBL/GenBank/DDBJ databases">
        <title>Sequencing the genomes of 1000 actinobacteria strains.</title>
        <authorList>
            <person name="Klenk H.-P."/>
        </authorList>
    </citation>
    <scope>NUCLEOTIDE SEQUENCE [LARGE SCALE GENOMIC DNA]</scope>
    <source>
        <strain evidence="8 9">DSM 45927</strain>
    </source>
</reference>
<dbReference type="GO" id="GO:0003677">
    <property type="term" value="F:DNA binding"/>
    <property type="evidence" value="ECO:0007669"/>
    <property type="project" value="InterPro"/>
</dbReference>
<dbReference type="AlphaFoldDB" id="A0A853BND2"/>
<feature type="domain" description="RNA polymerase sigma factor 70 region 4 type 2" evidence="7">
    <location>
        <begin position="111"/>
        <end position="162"/>
    </location>
</feature>
<dbReference type="GO" id="GO:0006352">
    <property type="term" value="P:DNA-templated transcription initiation"/>
    <property type="evidence" value="ECO:0007669"/>
    <property type="project" value="InterPro"/>
</dbReference>
<dbReference type="GO" id="GO:0016987">
    <property type="term" value="F:sigma factor activity"/>
    <property type="evidence" value="ECO:0007669"/>
    <property type="project" value="UniProtKB-KW"/>
</dbReference>
<dbReference type="InterPro" id="IPR036388">
    <property type="entry name" value="WH-like_DNA-bd_sf"/>
</dbReference>
<sequence>MPEAATAHTRAFEEQRPRLFAIAYRMLGSVAEAEDAVQDTYLRWVGADHCRVEVPAAWLTAVLVNLCRTRLTSARAVRETYPGPWLPEPVVTAAPDTDPQEAAVRRETVSMAVLALLERLTPAERAVFVLREAFAYPHREIAAVLELSEANSQQLYHRARSRIEADRPRFSVTDDQARRTAEEFLRAAREGDVAALERLLHADVVAQSDGGGRVHAARKTVRGVERVARYLLSWTTRQLPRLEVAAAEVNGQPGFVALSEGRGVAAMVLEIHGGLVTAVRTVVNPDKLRYVAAQAAGGADAARI</sequence>
<feature type="domain" description="RNA polymerase sigma-70 region 2" evidence="6">
    <location>
        <begin position="12"/>
        <end position="75"/>
    </location>
</feature>
<dbReference type="Pfam" id="PF04542">
    <property type="entry name" value="Sigma70_r2"/>
    <property type="match status" value="1"/>
</dbReference>
<evidence type="ECO:0000256" key="5">
    <source>
        <dbReference type="ARBA" id="ARBA00023163"/>
    </source>
</evidence>
<dbReference type="PANTHER" id="PTHR30173:SF36">
    <property type="entry name" value="ECF RNA POLYMERASE SIGMA FACTOR SIGJ"/>
    <property type="match status" value="1"/>
</dbReference>
<dbReference type="InterPro" id="IPR014284">
    <property type="entry name" value="RNA_pol_sigma-70_dom"/>
</dbReference>
<evidence type="ECO:0000259" key="7">
    <source>
        <dbReference type="Pfam" id="PF08281"/>
    </source>
</evidence>
<keyword evidence="3" id="KW-0805">Transcription regulation</keyword>
<comment type="subunit">
    <text evidence="2">Interacts transiently with the RNA polymerase catalytic core formed by RpoA, RpoB, RpoC and RpoZ (2 alpha, 1 beta, 1 beta' and 1 omega subunit) to form the RNA polymerase holoenzyme that can initiate transcription.</text>
</comment>
<dbReference type="InterPro" id="IPR013325">
    <property type="entry name" value="RNA_pol_sigma_r2"/>
</dbReference>
<dbReference type="SUPFAM" id="SSF88659">
    <property type="entry name" value="Sigma3 and sigma4 domains of RNA polymerase sigma factors"/>
    <property type="match status" value="1"/>
</dbReference>
<dbReference type="NCBIfam" id="TIGR02937">
    <property type="entry name" value="sigma70-ECF"/>
    <property type="match status" value="1"/>
</dbReference>
<dbReference type="InterPro" id="IPR014303">
    <property type="entry name" value="RNA_pol_sigma-70_ECF"/>
</dbReference>
<comment type="similarity">
    <text evidence="1">Belongs to the sigma-70 factor family. ECF subfamily.</text>
</comment>
<dbReference type="InterPro" id="IPR052704">
    <property type="entry name" value="ECF_Sigma-70_Domain"/>
</dbReference>
<evidence type="ECO:0000256" key="4">
    <source>
        <dbReference type="ARBA" id="ARBA00023082"/>
    </source>
</evidence>
<keyword evidence="5" id="KW-0804">Transcription</keyword>
<protein>
    <submittedName>
        <fullName evidence="8">RNA polymerase sigma-70 factor (ECF subfamily)</fullName>
    </submittedName>
</protein>
<comment type="caution">
    <text evidence="8">The sequence shown here is derived from an EMBL/GenBank/DDBJ whole genome shotgun (WGS) entry which is preliminary data.</text>
</comment>
<gene>
    <name evidence="8" type="ORF">HNR12_002403</name>
</gene>
<keyword evidence="9" id="KW-1185">Reference proteome</keyword>
<organism evidence="8 9">
    <name type="scientific">Streptomonospora nanhaiensis</name>
    <dbReference type="NCBI Taxonomy" id="1323731"/>
    <lineage>
        <taxon>Bacteria</taxon>
        <taxon>Bacillati</taxon>
        <taxon>Actinomycetota</taxon>
        <taxon>Actinomycetes</taxon>
        <taxon>Streptosporangiales</taxon>
        <taxon>Nocardiopsidaceae</taxon>
        <taxon>Streptomonospora</taxon>
    </lineage>
</organism>
<dbReference type="EMBL" id="JACCFO010000001">
    <property type="protein sequence ID" value="NYI96126.1"/>
    <property type="molecule type" value="Genomic_DNA"/>
</dbReference>
<evidence type="ECO:0000256" key="2">
    <source>
        <dbReference type="ARBA" id="ARBA00011344"/>
    </source>
</evidence>
<evidence type="ECO:0000259" key="6">
    <source>
        <dbReference type="Pfam" id="PF04542"/>
    </source>
</evidence>
<dbReference type="InterPro" id="IPR013324">
    <property type="entry name" value="RNA_pol_sigma_r3/r4-like"/>
</dbReference>
<proteinExistence type="inferred from homology"/>
<dbReference type="InterPro" id="IPR013249">
    <property type="entry name" value="RNA_pol_sigma70_r4_t2"/>
</dbReference>
<evidence type="ECO:0000256" key="1">
    <source>
        <dbReference type="ARBA" id="ARBA00010641"/>
    </source>
</evidence>
<accession>A0A853BND2</accession>
<evidence type="ECO:0000313" key="8">
    <source>
        <dbReference type="EMBL" id="NYI96126.1"/>
    </source>
</evidence>
<dbReference type="Gene3D" id="3.10.450.50">
    <property type="match status" value="1"/>
</dbReference>
<name>A0A853BND2_9ACTN</name>
<dbReference type="InterPro" id="IPR032710">
    <property type="entry name" value="NTF2-like_dom_sf"/>
</dbReference>
<dbReference type="NCBIfam" id="TIGR02957">
    <property type="entry name" value="SigX4"/>
    <property type="match status" value="1"/>
</dbReference>
<keyword evidence="4" id="KW-0731">Sigma factor</keyword>
<dbReference type="Pfam" id="PF08281">
    <property type="entry name" value="Sigma70_r4_2"/>
    <property type="match status" value="1"/>
</dbReference>
<dbReference type="SUPFAM" id="SSF54427">
    <property type="entry name" value="NTF2-like"/>
    <property type="match status" value="1"/>
</dbReference>
<dbReference type="Gene3D" id="1.10.10.10">
    <property type="entry name" value="Winged helix-like DNA-binding domain superfamily/Winged helix DNA-binding domain"/>
    <property type="match status" value="1"/>
</dbReference>
<dbReference type="RefSeq" id="WP_179767541.1">
    <property type="nucleotide sequence ID" value="NZ_JACCFO010000001.1"/>
</dbReference>
<dbReference type="InterPro" id="IPR007627">
    <property type="entry name" value="RNA_pol_sigma70_r2"/>
</dbReference>
<dbReference type="Proteomes" id="UP000575985">
    <property type="component" value="Unassembled WGS sequence"/>
</dbReference>
<dbReference type="Gene3D" id="1.10.1740.10">
    <property type="match status" value="1"/>
</dbReference>